<dbReference type="InterPro" id="IPR000182">
    <property type="entry name" value="GNAT_dom"/>
</dbReference>
<dbReference type="Proteomes" id="UP000252586">
    <property type="component" value="Unassembled WGS sequence"/>
</dbReference>
<keyword evidence="7" id="KW-1185">Reference proteome</keyword>
<proteinExistence type="predicted"/>
<dbReference type="EMBL" id="QNRE01000006">
    <property type="protein sequence ID" value="RBO90273.1"/>
    <property type="molecule type" value="Genomic_DNA"/>
</dbReference>
<dbReference type="FunFam" id="3.40.630.30:FF:000026">
    <property type="entry name" value="Phosphinothricin acetyltransferase"/>
    <property type="match status" value="1"/>
</dbReference>
<dbReference type="PROSITE" id="PS51186">
    <property type="entry name" value="GNAT"/>
    <property type="match status" value="1"/>
</dbReference>
<evidence type="ECO:0000256" key="2">
    <source>
        <dbReference type="ARBA" id="ARBA00023315"/>
    </source>
</evidence>
<organism evidence="6 7">
    <name type="scientific">Nocardia puris</name>
    <dbReference type="NCBI Taxonomy" id="208602"/>
    <lineage>
        <taxon>Bacteria</taxon>
        <taxon>Bacillati</taxon>
        <taxon>Actinomycetota</taxon>
        <taxon>Actinomycetes</taxon>
        <taxon>Mycobacteriales</taxon>
        <taxon>Nocardiaceae</taxon>
        <taxon>Nocardia</taxon>
    </lineage>
</organism>
<feature type="domain" description="N-acetyltransferase" evidence="5">
    <location>
        <begin position="10"/>
        <end position="168"/>
    </location>
</feature>
<dbReference type="PANTHER" id="PTHR43072:SF23">
    <property type="entry name" value="UPF0039 PROTEIN C11D3.02C"/>
    <property type="match status" value="1"/>
</dbReference>
<dbReference type="InterPro" id="IPR016181">
    <property type="entry name" value="Acyl_CoA_acyltransferase"/>
</dbReference>
<evidence type="ECO:0000313" key="7">
    <source>
        <dbReference type="Proteomes" id="UP000252586"/>
    </source>
</evidence>
<evidence type="ECO:0000256" key="3">
    <source>
        <dbReference type="ARBA" id="ARBA00050603"/>
    </source>
</evidence>
<dbReference type="SUPFAM" id="SSF55729">
    <property type="entry name" value="Acyl-CoA N-acyltransferases (Nat)"/>
    <property type="match status" value="1"/>
</dbReference>
<comment type="catalytic activity">
    <reaction evidence="3">
        <text>L-methionine sulfoximine + acetyl-CoA = N-acetyl-L-methionine sulfoximine + CoA + H(+)</text>
        <dbReference type="Rhea" id="RHEA:47660"/>
        <dbReference type="ChEBI" id="CHEBI:15378"/>
        <dbReference type="ChEBI" id="CHEBI:57287"/>
        <dbReference type="ChEBI" id="CHEBI:57288"/>
        <dbReference type="ChEBI" id="CHEBI:87826"/>
        <dbReference type="ChEBI" id="CHEBI:87827"/>
    </reaction>
</comment>
<dbReference type="CDD" id="cd04301">
    <property type="entry name" value="NAT_SF"/>
    <property type="match status" value="1"/>
</dbReference>
<gene>
    <name evidence="6" type="ORF">DFR74_106158</name>
</gene>
<dbReference type="AlphaFoldDB" id="A0A366DJM5"/>
<evidence type="ECO:0000259" key="5">
    <source>
        <dbReference type="PROSITE" id="PS51186"/>
    </source>
</evidence>
<dbReference type="Pfam" id="PF00583">
    <property type="entry name" value="Acetyltransf_1"/>
    <property type="match status" value="1"/>
</dbReference>
<dbReference type="STRING" id="1210090.GCA_001613185_04620"/>
<protein>
    <submittedName>
        <fullName evidence="6">Phosphinothricin acetyltransferase</fullName>
    </submittedName>
</protein>
<keyword evidence="1 6" id="KW-0808">Transferase</keyword>
<name>A0A366DJM5_9NOCA</name>
<evidence type="ECO:0000256" key="1">
    <source>
        <dbReference type="ARBA" id="ARBA00022679"/>
    </source>
</evidence>
<reference evidence="6 7" key="1">
    <citation type="submission" date="2018-06" db="EMBL/GenBank/DDBJ databases">
        <title>Genomic Encyclopedia of Type Strains, Phase IV (KMG-IV): sequencing the most valuable type-strain genomes for metagenomic binning, comparative biology and taxonomic classification.</title>
        <authorList>
            <person name="Goeker M."/>
        </authorList>
    </citation>
    <scope>NUCLEOTIDE SEQUENCE [LARGE SCALE GENOMIC DNA]</scope>
    <source>
        <strain evidence="6 7">DSM 44599</strain>
    </source>
</reference>
<keyword evidence="2" id="KW-0012">Acyltransferase</keyword>
<evidence type="ECO:0000313" key="6">
    <source>
        <dbReference type="EMBL" id="RBO90273.1"/>
    </source>
</evidence>
<comment type="catalytic activity">
    <reaction evidence="4">
        <text>L-methionine sulfone + acetyl-CoA = N-acetyl-L-methionine sulfone + CoA + H(+)</text>
        <dbReference type="Rhea" id="RHEA:47656"/>
        <dbReference type="ChEBI" id="CHEBI:15378"/>
        <dbReference type="ChEBI" id="CHEBI:57287"/>
        <dbReference type="ChEBI" id="CHEBI:57288"/>
        <dbReference type="ChEBI" id="CHEBI:87824"/>
        <dbReference type="ChEBI" id="CHEBI:87825"/>
    </reaction>
</comment>
<sequence length="179" mass="19946">MTTLETRPTAVIRDARESDLPAILAIHNANIATSTAIWDVEQVGLEERAAWWRDRTAADMPVLVAAIDGEVAGYASYGQWRPKVGYRHTVENSVYIDDRFQRRGLAKALLSELIDRARTSGRVHAMVAAIESGNTASIALHERFGFVIVGQLPEVGRKFDRWMDLTLMQLTLPMDPEAV</sequence>
<dbReference type="PANTHER" id="PTHR43072">
    <property type="entry name" value="N-ACETYLTRANSFERASE"/>
    <property type="match status" value="1"/>
</dbReference>
<dbReference type="RefSeq" id="WP_232331825.1">
    <property type="nucleotide sequence ID" value="NZ_QNRE01000006.1"/>
</dbReference>
<accession>A0A366DJM5</accession>
<dbReference type="Gene3D" id="3.40.630.30">
    <property type="match status" value="1"/>
</dbReference>
<evidence type="ECO:0000256" key="4">
    <source>
        <dbReference type="ARBA" id="ARBA00051334"/>
    </source>
</evidence>
<dbReference type="GO" id="GO:0016747">
    <property type="term" value="F:acyltransferase activity, transferring groups other than amino-acyl groups"/>
    <property type="evidence" value="ECO:0007669"/>
    <property type="project" value="InterPro"/>
</dbReference>
<comment type="caution">
    <text evidence="6">The sequence shown here is derived from an EMBL/GenBank/DDBJ whole genome shotgun (WGS) entry which is preliminary data.</text>
</comment>